<reference evidence="2 3" key="1">
    <citation type="journal article" date="2014" name="Gut Pathog.">
        <title>Gene clusters of Hafnia alvei strain FB1 important in survival and pathogenesis: a draft genome perspective.</title>
        <authorList>
            <person name="Tan J.Y."/>
            <person name="Yin W.F."/>
            <person name="Chan K.G."/>
        </authorList>
    </citation>
    <scope>NUCLEOTIDE SEQUENCE [LARGE SCALE GENOMIC DNA]</scope>
    <source>
        <strain evidence="2 3">FB1</strain>
    </source>
</reference>
<dbReference type="KEGG" id="hav:AT03_12295"/>
<feature type="chain" id="PRO_5001932205" evidence="1">
    <location>
        <begin position="39"/>
        <end position="197"/>
    </location>
</feature>
<evidence type="ECO:0000313" key="3">
    <source>
        <dbReference type="Proteomes" id="UP000029986"/>
    </source>
</evidence>
<gene>
    <name evidence="2" type="ORF">AT03_12295</name>
</gene>
<dbReference type="RefSeq" id="WP_025796951.1">
    <property type="nucleotide sequence ID" value="NZ_CP009706.1"/>
</dbReference>
<keyword evidence="1" id="KW-0732">Signal</keyword>
<dbReference type="Proteomes" id="UP000029986">
    <property type="component" value="Chromosome"/>
</dbReference>
<dbReference type="eggNOG" id="ENOG5032MZ8">
    <property type="taxonomic scope" value="Bacteria"/>
</dbReference>
<dbReference type="Pfam" id="PF13689">
    <property type="entry name" value="DUF4154"/>
    <property type="match status" value="1"/>
</dbReference>
<accession>A0A097R2Y1</accession>
<keyword evidence="3" id="KW-1185">Reference proteome</keyword>
<proteinExistence type="predicted"/>
<organism evidence="2 3">
    <name type="scientific">Hafnia alvei FB1</name>
    <dbReference type="NCBI Taxonomy" id="1453496"/>
    <lineage>
        <taxon>Bacteria</taxon>
        <taxon>Pseudomonadati</taxon>
        <taxon>Pseudomonadota</taxon>
        <taxon>Gammaproteobacteria</taxon>
        <taxon>Enterobacterales</taxon>
        <taxon>Hafniaceae</taxon>
        <taxon>Hafnia</taxon>
    </lineage>
</organism>
<sequence length="197" mass="21896">MMHPSVRTKFRRYLRGIQSTATVALIFALSAQCFPVFAAETPVDSPQLIAVKEQEVAKVVIGMIRYTRWANSPDPIKLCIVPPARYARLLVEENIVLPSRHVSTQIVDFSPTKLLEQCDVVYFGNIKPSDQELLIQSMQGKSILTIAEDNPECIKGSAFCLRIDNSGIAFDLNLDILARSNVQVNPNVLLLAKKKGN</sequence>
<dbReference type="InterPro" id="IPR025293">
    <property type="entry name" value="YfiR/HmsC-like"/>
</dbReference>
<feature type="signal peptide" evidence="1">
    <location>
        <begin position="1"/>
        <end position="38"/>
    </location>
</feature>
<name>A0A097R2Y1_HAFAL</name>
<dbReference type="HOGENOM" id="CLU_102469_0_0_6"/>
<dbReference type="AlphaFoldDB" id="A0A097R2Y1"/>
<evidence type="ECO:0000313" key="2">
    <source>
        <dbReference type="EMBL" id="AIU73087.1"/>
    </source>
</evidence>
<protein>
    <submittedName>
        <fullName evidence="2">Membrane protein</fullName>
    </submittedName>
</protein>
<evidence type="ECO:0000256" key="1">
    <source>
        <dbReference type="SAM" id="SignalP"/>
    </source>
</evidence>
<dbReference type="EMBL" id="CP009706">
    <property type="protein sequence ID" value="AIU73087.1"/>
    <property type="molecule type" value="Genomic_DNA"/>
</dbReference>
<dbReference type="PATRIC" id="fig|1453496.5.peg.2498"/>